<name>A0A9D4I8H9_DREPO</name>
<comment type="caution">
    <text evidence="1">The sequence shown here is derived from an EMBL/GenBank/DDBJ whole genome shotgun (WGS) entry which is preliminary data.</text>
</comment>
<dbReference type="EMBL" id="JAIWYP010000010">
    <property type="protein sequence ID" value="KAH3751013.1"/>
    <property type="molecule type" value="Genomic_DNA"/>
</dbReference>
<reference evidence="1" key="2">
    <citation type="submission" date="2020-11" db="EMBL/GenBank/DDBJ databases">
        <authorList>
            <person name="McCartney M.A."/>
            <person name="Auch B."/>
            <person name="Kono T."/>
            <person name="Mallez S."/>
            <person name="Becker A."/>
            <person name="Gohl D.M."/>
            <person name="Silverstein K.A.T."/>
            <person name="Koren S."/>
            <person name="Bechman K.B."/>
            <person name="Herman A."/>
            <person name="Abrahante J.E."/>
            <person name="Garbe J."/>
        </authorList>
    </citation>
    <scope>NUCLEOTIDE SEQUENCE</scope>
    <source>
        <strain evidence="1">Duluth1</strain>
        <tissue evidence="1">Whole animal</tissue>
    </source>
</reference>
<dbReference type="Proteomes" id="UP000828390">
    <property type="component" value="Unassembled WGS sequence"/>
</dbReference>
<dbReference type="AlphaFoldDB" id="A0A9D4I8H9"/>
<gene>
    <name evidence="1" type="ORF">DPMN_185554</name>
</gene>
<accession>A0A9D4I8H9</accession>
<keyword evidence="2" id="KW-1185">Reference proteome</keyword>
<reference evidence="1" key="1">
    <citation type="journal article" date="2019" name="bioRxiv">
        <title>The Genome of the Zebra Mussel, Dreissena polymorpha: A Resource for Invasive Species Research.</title>
        <authorList>
            <person name="McCartney M.A."/>
            <person name="Auch B."/>
            <person name="Kono T."/>
            <person name="Mallez S."/>
            <person name="Zhang Y."/>
            <person name="Obille A."/>
            <person name="Becker A."/>
            <person name="Abrahante J.E."/>
            <person name="Garbe J."/>
            <person name="Badalamenti J.P."/>
            <person name="Herman A."/>
            <person name="Mangelson H."/>
            <person name="Liachko I."/>
            <person name="Sullivan S."/>
            <person name="Sone E.D."/>
            <person name="Koren S."/>
            <person name="Silverstein K.A.T."/>
            <person name="Beckman K.B."/>
            <person name="Gohl D.M."/>
        </authorList>
    </citation>
    <scope>NUCLEOTIDE SEQUENCE</scope>
    <source>
        <strain evidence="1">Duluth1</strain>
        <tissue evidence="1">Whole animal</tissue>
    </source>
</reference>
<evidence type="ECO:0000313" key="1">
    <source>
        <dbReference type="EMBL" id="KAH3751013.1"/>
    </source>
</evidence>
<sequence length="155" mass="17623">MTDFQAHICAGARQLPQNRSRWVQHKVLSNWGAFRRTAWRGTWNRNACDQAEGHCIRVIDGKTGWRLHEILTDGGSTGDQPHKCYLRNYIRKDQQQTKNNEFFTVTAAGVLKVDTGKTLVQKTTEKYTMVLPATETLTLDLPQTQSPWAHAGTLQ</sequence>
<evidence type="ECO:0000313" key="2">
    <source>
        <dbReference type="Proteomes" id="UP000828390"/>
    </source>
</evidence>
<organism evidence="1 2">
    <name type="scientific">Dreissena polymorpha</name>
    <name type="common">Zebra mussel</name>
    <name type="synonym">Mytilus polymorpha</name>
    <dbReference type="NCBI Taxonomy" id="45954"/>
    <lineage>
        <taxon>Eukaryota</taxon>
        <taxon>Metazoa</taxon>
        <taxon>Spiralia</taxon>
        <taxon>Lophotrochozoa</taxon>
        <taxon>Mollusca</taxon>
        <taxon>Bivalvia</taxon>
        <taxon>Autobranchia</taxon>
        <taxon>Heteroconchia</taxon>
        <taxon>Euheterodonta</taxon>
        <taxon>Imparidentia</taxon>
        <taxon>Neoheterodontei</taxon>
        <taxon>Myida</taxon>
        <taxon>Dreissenoidea</taxon>
        <taxon>Dreissenidae</taxon>
        <taxon>Dreissena</taxon>
    </lineage>
</organism>
<protein>
    <submittedName>
        <fullName evidence="1">Uncharacterized protein</fullName>
    </submittedName>
</protein>
<proteinExistence type="predicted"/>